<keyword evidence="9" id="KW-0540">Nuclease</keyword>
<dbReference type="InterPro" id="IPR051320">
    <property type="entry name" value="Viral_Replic_Matur_Polypro"/>
</dbReference>
<keyword evidence="4" id="KW-0433">Leucine-rich repeat</keyword>
<dbReference type="FunFam" id="3.30.70.270:FF:000003">
    <property type="entry name" value="Transposon Ty3-G Gag-Pol polyprotein"/>
    <property type="match status" value="1"/>
</dbReference>
<keyword evidence="5" id="KW-0132">Cell division</keyword>
<evidence type="ECO:0000256" key="4">
    <source>
        <dbReference type="ARBA" id="ARBA00022614"/>
    </source>
</evidence>
<dbReference type="PANTHER" id="PTHR33064:SF37">
    <property type="entry name" value="RIBONUCLEASE H"/>
    <property type="match status" value="1"/>
</dbReference>
<dbReference type="SUPFAM" id="SSF56672">
    <property type="entry name" value="DNA/RNA polymerases"/>
    <property type="match status" value="1"/>
</dbReference>
<comment type="caution">
    <text evidence="20">The sequence shown here is derived from an EMBL/GenBank/DDBJ whole genome shotgun (WGS) entry which is preliminary data.</text>
</comment>
<evidence type="ECO:0000256" key="2">
    <source>
        <dbReference type="ARBA" id="ARBA00006379"/>
    </source>
</evidence>
<keyword evidence="6" id="KW-0645">Protease</keyword>
<evidence type="ECO:0000256" key="11">
    <source>
        <dbReference type="ARBA" id="ARBA00022759"/>
    </source>
</evidence>
<protein>
    <recommendedName>
        <fullName evidence="19">Reverse transcriptase domain-containing protein</fullName>
    </recommendedName>
</protein>
<evidence type="ECO:0000256" key="13">
    <source>
        <dbReference type="ARBA" id="ARBA00022801"/>
    </source>
</evidence>
<dbReference type="Pfam" id="PF00078">
    <property type="entry name" value="RVT_1"/>
    <property type="match status" value="1"/>
</dbReference>
<dbReference type="InterPro" id="IPR032675">
    <property type="entry name" value="LRR_dom_sf"/>
</dbReference>
<evidence type="ECO:0000313" key="21">
    <source>
        <dbReference type="Proteomes" id="UP000265515"/>
    </source>
</evidence>
<dbReference type="SUPFAM" id="SSF52058">
    <property type="entry name" value="L domain-like"/>
    <property type="match status" value="1"/>
</dbReference>
<evidence type="ECO:0000256" key="7">
    <source>
        <dbReference type="ARBA" id="ARBA00022679"/>
    </source>
</evidence>
<dbReference type="EMBL" id="BFEA01000032">
    <property type="protein sequence ID" value="GBG62762.1"/>
    <property type="molecule type" value="Genomic_DNA"/>
</dbReference>
<keyword evidence="10" id="KW-0677">Repeat</keyword>
<dbReference type="GO" id="GO:0008233">
    <property type="term" value="F:peptidase activity"/>
    <property type="evidence" value="ECO:0007669"/>
    <property type="project" value="UniProtKB-KW"/>
</dbReference>
<evidence type="ECO:0000256" key="8">
    <source>
        <dbReference type="ARBA" id="ARBA00022695"/>
    </source>
</evidence>
<dbReference type="CDD" id="cd23784">
    <property type="entry name" value="RWD_Spc25"/>
    <property type="match status" value="1"/>
</dbReference>
<dbReference type="GO" id="GO:0031262">
    <property type="term" value="C:Ndc80 complex"/>
    <property type="evidence" value="ECO:0007669"/>
    <property type="project" value="InterPro"/>
</dbReference>
<evidence type="ECO:0000256" key="10">
    <source>
        <dbReference type="ARBA" id="ARBA00022737"/>
    </source>
</evidence>
<keyword evidence="3" id="KW-0158">Chromosome</keyword>
<gene>
    <name evidence="20" type="ORF">CBR_g32352</name>
</gene>
<dbReference type="Gramene" id="GBG62762">
    <property type="protein sequence ID" value="GBG62762"/>
    <property type="gene ID" value="CBR_g32352"/>
</dbReference>
<evidence type="ECO:0000256" key="3">
    <source>
        <dbReference type="ARBA" id="ARBA00022454"/>
    </source>
</evidence>
<feature type="domain" description="Reverse transcriptase" evidence="19">
    <location>
        <begin position="649"/>
        <end position="875"/>
    </location>
</feature>
<evidence type="ECO:0000313" key="20">
    <source>
        <dbReference type="EMBL" id="GBG62762.1"/>
    </source>
</evidence>
<dbReference type="FunFam" id="3.10.10.10:FF:000007">
    <property type="entry name" value="Retrovirus-related Pol polyprotein from transposon 17.6-like Protein"/>
    <property type="match status" value="1"/>
</dbReference>
<dbReference type="GO" id="GO:0007059">
    <property type="term" value="P:chromosome segregation"/>
    <property type="evidence" value="ECO:0007669"/>
    <property type="project" value="InterPro"/>
</dbReference>
<dbReference type="InterPro" id="IPR013255">
    <property type="entry name" value="Spc25_C"/>
</dbReference>
<dbReference type="Gene3D" id="3.80.10.10">
    <property type="entry name" value="Ribonuclease Inhibitor"/>
    <property type="match status" value="1"/>
</dbReference>
<reference evidence="20 21" key="1">
    <citation type="journal article" date="2018" name="Cell">
        <title>The Chara Genome: Secondary Complexity and Implications for Plant Terrestrialization.</title>
        <authorList>
            <person name="Nishiyama T."/>
            <person name="Sakayama H."/>
            <person name="Vries J.D."/>
            <person name="Buschmann H."/>
            <person name="Saint-Marcoux D."/>
            <person name="Ullrich K.K."/>
            <person name="Haas F.B."/>
            <person name="Vanderstraeten L."/>
            <person name="Becker D."/>
            <person name="Lang D."/>
            <person name="Vosolsobe S."/>
            <person name="Rombauts S."/>
            <person name="Wilhelmsson P.K.I."/>
            <person name="Janitza P."/>
            <person name="Kern R."/>
            <person name="Heyl A."/>
            <person name="Rumpler F."/>
            <person name="Villalobos L.I.A.C."/>
            <person name="Clay J.M."/>
            <person name="Skokan R."/>
            <person name="Toyoda A."/>
            <person name="Suzuki Y."/>
            <person name="Kagoshima H."/>
            <person name="Schijlen E."/>
            <person name="Tajeshwar N."/>
            <person name="Catarino B."/>
            <person name="Hetherington A.J."/>
            <person name="Saltykova A."/>
            <person name="Bonnot C."/>
            <person name="Breuninger H."/>
            <person name="Symeonidi A."/>
            <person name="Radhakrishnan G.V."/>
            <person name="Van Nieuwerburgh F."/>
            <person name="Deforce D."/>
            <person name="Chang C."/>
            <person name="Karol K.G."/>
            <person name="Hedrich R."/>
            <person name="Ulvskov P."/>
            <person name="Glockner G."/>
            <person name="Delwiche C.F."/>
            <person name="Petrasek J."/>
            <person name="Van de Peer Y."/>
            <person name="Friml J."/>
            <person name="Beilby M."/>
            <person name="Dolan L."/>
            <person name="Kohara Y."/>
            <person name="Sugano S."/>
            <person name="Fujiyama A."/>
            <person name="Delaux P.-M."/>
            <person name="Quint M."/>
            <person name="TheiBen G."/>
            <person name="Hagemann M."/>
            <person name="Harholt J."/>
            <person name="Dunand C."/>
            <person name="Zachgo S."/>
            <person name="Langdale J."/>
            <person name="Maumus F."/>
            <person name="Straeten D.V.D."/>
            <person name="Gould S.B."/>
            <person name="Rensing S.A."/>
        </authorList>
    </citation>
    <scope>NUCLEOTIDE SEQUENCE [LARGE SCALE GENOMIC DNA]</scope>
    <source>
        <strain evidence="20 21">S276</strain>
    </source>
</reference>
<dbReference type="InterPro" id="IPR043128">
    <property type="entry name" value="Rev_trsase/Diguanyl_cyclase"/>
</dbReference>
<dbReference type="STRING" id="69332.A0A388JYD1"/>
<comment type="subcellular location">
    <subcellularLocation>
        <location evidence="1">Chromosome</location>
        <location evidence="1">Centromere</location>
    </subcellularLocation>
</comment>
<dbReference type="Proteomes" id="UP000265515">
    <property type="component" value="Unassembled WGS sequence"/>
</dbReference>
<dbReference type="AlphaFoldDB" id="A0A388JYD1"/>
<dbReference type="Pfam" id="PF08234">
    <property type="entry name" value="Spindle_Spc25"/>
    <property type="match status" value="1"/>
</dbReference>
<evidence type="ECO:0000256" key="9">
    <source>
        <dbReference type="ARBA" id="ARBA00022722"/>
    </source>
</evidence>
<dbReference type="GO" id="GO:0006508">
    <property type="term" value="P:proteolysis"/>
    <property type="evidence" value="ECO:0007669"/>
    <property type="project" value="UniProtKB-KW"/>
</dbReference>
<dbReference type="Gene3D" id="3.30.70.270">
    <property type="match status" value="2"/>
</dbReference>
<dbReference type="Pfam" id="PF13855">
    <property type="entry name" value="LRR_8"/>
    <property type="match status" value="1"/>
</dbReference>
<dbReference type="PROSITE" id="PS51450">
    <property type="entry name" value="LRR"/>
    <property type="match status" value="1"/>
</dbReference>
<dbReference type="CDD" id="cd01647">
    <property type="entry name" value="RT_LTR"/>
    <property type="match status" value="1"/>
</dbReference>
<keyword evidence="13" id="KW-0378">Hydrolase</keyword>
<dbReference type="InterPro" id="IPR000477">
    <property type="entry name" value="RT_dom"/>
</dbReference>
<feature type="coiled-coil region" evidence="18">
    <location>
        <begin position="46"/>
        <end position="129"/>
    </location>
</feature>
<sequence>MDDDAITLAVSKFTSILSRLDNVAEEIGKADSSLVRDSTAHLVEVLDETEKHVAAAAELKQRLETQQSELRKAEEELHEIKLHEQSLPDLLANLQSTVRTLEDEVSKESAEAEEEARVTRNRLESLTLALDTYSKALGLQYENGEGTLKLVFVGLDANKPDRQFILALHVTENGKYEVDDCSPPVDGLQELVDIELHFAAPFSIRKPELLGMLLLTYMPVQQLEEPMGLVGWVPFVPFVMMLANFEDVRASSTLPKPALRPVVRKEPTRVLVSKSQAEARAESWSKTKIVSLRESGLKEVPQAVWKIGDGARVLDLGSNHLQELPEDVSLLRQLERLRLTRNRLASTTIAWTALCSLKHLSILAFDHNNIDSISQEIGRLQKLQVLSISHNGLTSIPEEIGSLLELKQLDLSHNRYESKSSQEAREGGERGISQSQAREAILTAIVEVRSLEDHITQIADVFAKLRTLQEDLTEMTGKDGDLMAEVVALRQAQAANPLPLPPGSGAAIVTNLAPLTVSSSTSSLSVMTNSSGPATGADSVVVVTSNEAGNYATAAAPRSEPAGAGPSHASPYVDRKAVQIPSKYDSKEDIEYWISSMRAYSEVLGTQPETQSVIMGMNVEPVVRGFLEVQATRVGVPKIELTRWLKATPVASLEETPHCAIYGSTRAVTTSFTNRLGRDFIGYTDWFTLMKDIVSLEAIDLVSTAGSKKPMGGRRVKGSSRFAVHDLLEAEEEDDADDPTLGDDQEQDTDIACGCKVFFKIDLKSGYHQIEVDPTDQHKTVFKTRDGLYEFTVMPLGLTNAPTTFQSLMDKVLREQIGRFVVVYLDDILIFSKSMEEHLKHLKEVLAILKKTQLHLNLEKFEFGKDGVIYLGHRLSAAGLEPEATKVEVIRNWSWPVNVRELHSVLDLASYYRKFVPRFSIVARPLSGLTSKNVPYSWDTACTNAFRALKEALTLRHGKDVRKSSETV</sequence>
<keyword evidence="15 18" id="KW-0175">Coiled coil</keyword>
<keyword evidence="12" id="KW-0498">Mitosis</keyword>
<dbReference type="GO" id="GO:0003964">
    <property type="term" value="F:RNA-directed DNA polymerase activity"/>
    <property type="evidence" value="ECO:0007669"/>
    <property type="project" value="UniProtKB-KW"/>
</dbReference>
<dbReference type="InterPro" id="IPR001611">
    <property type="entry name" value="Leu-rich_rpt"/>
</dbReference>
<evidence type="ECO:0000256" key="18">
    <source>
        <dbReference type="SAM" id="Coils"/>
    </source>
</evidence>
<keyword evidence="11" id="KW-0255">Endonuclease</keyword>
<comment type="similarity">
    <text evidence="2">Belongs to the SPC25 family.</text>
</comment>
<dbReference type="PANTHER" id="PTHR33064">
    <property type="entry name" value="POL PROTEIN"/>
    <property type="match status" value="1"/>
</dbReference>
<evidence type="ECO:0000256" key="1">
    <source>
        <dbReference type="ARBA" id="ARBA00004584"/>
    </source>
</evidence>
<dbReference type="Gene3D" id="3.30.457.50">
    <property type="entry name" value="Chromosome segregation protein Spc25"/>
    <property type="match status" value="1"/>
</dbReference>
<evidence type="ECO:0000259" key="19">
    <source>
        <dbReference type="PROSITE" id="PS50878"/>
    </source>
</evidence>
<dbReference type="PROSITE" id="PS50878">
    <property type="entry name" value="RT_POL"/>
    <property type="match status" value="1"/>
</dbReference>
<evidence type="ECO:0000256" key="15">
    <source>
        <dbReference type="ARBA" id="ARBA00023054"/>
    </source>
</evidence>
<keyword evidence="14" id="KW-0695">RNA-directed DNA polymerase</keyword>
<keyword evidence="8" id="KW-0548">Nucleotidyltransferase</keyword>
<evidence type="ECO:0000256" key="17">
    <source>
        <dbReference type="ARBA" id="ARBA00023328"/>
    </source>
</evidence>
<dbReference type="SMART" id="SM00369">
    <property type="entry name" value="LRR_TYP"/>
    <property type="match status" value="3"/>
</dbReference>
<name>A0A388JYD1_CHABU</name>
<keyword evidence="21" id="KW-1185">Reference proteome</keyword>
<evidence type="ECO:0000256" key="5">
    <source>
        <dbReference type="ARBA" id="ARBA00022618"/>
    </source>
</evidence>
<evidence type="ECO:0000256" key="6">
    <source>
        <dbReference type="ARBA" id="ARBA00022670"/>
    </source>
</evidence>
<dbReference type="InterPro" id="IPR043502">
    <property type="entry name" value="DNA/RNA_pol_sf"/>
</dbReference>
<proteinExistence type="inferred from homology"/>
<evidence type="ECO:0000256" key="12">
    <source>
        <dbReference type="ARBA" id="ARBA00022776"/>
    </source>
</evidence>
<dbReference type="InterPro" id="IPR003591">
    <property type="entry name" value="Leu-rich_rpt_typical-subtyp"/>
</dbReference>
<dbReference type="Gene3D" id="3.10.10.10">
    <property type="entry name" value="HIV Type 1 Reverse Transcriptase, subunit A, domain 1"/>
    <property type="match status" value="1"/>
</dbReference>
<organism evidence="20 21">
    <name type="scientific">Chara braunii</name>
    <name type="common">Braun's stonewort</name>
    <dbReference type="NCBI Taxonomy" id="69332"/>
    <lineage>
        <taxon>Eukaryota</taxon>
        <taxon>Viridiplantae</taxon>
        <taxon>Streptophyta</taxon>
        <taxon>Charophyceae</taxon>
        <taxon>Charales</taxon>
        <taxon>Characeae</taxon>
        <taxon>Chara</taxon>
    </lineage>
</organism>
<evidence type="ECO:0000256" key="16">
    <source>
        <dbReference type="ARBA" id="ARBA00023306"/>
    </source>
</evidence>
<keyword evidence="17" id="KW-0137">Centromere</keyword>
<keyword evidence="16" id="KW-0131">Cell cycle</keyword>
<dbReference type="GO" id="GO:0004519">
    <property type="term" value="F:endonuclease activity"/>
    <property type="evidence" value="ECO:0007669"/>
    <property type="project" value="UniProtKB-KW"/>
</dbReference>
<evidence type="ECO:0000256" key="14">
    <source>
        <dbReference type="ARBA" id="ARBA00022918"/>
    </source>
</evidence>
<dbReference type="OrthoDB" id="676979at2759"/>
<keyword evidence="7" id="KW-0808">Transferase</keyword>
<accession>A0A388JYD1</accession>
<dbReference type="GO" id="GO:0051301">
    <property type="term" value="P:cell division"/>
    <property type="evidence" value="ECO:0007669"/>
    <property type="project" value="UniProtKB-KW"/>
</dbReference>